<dbReference type="Pfam" id="PF00497">
    <property type="entry name" value="SBP_bac_3"/>
    <property type="match status" value="1"/>
</dbReference>
<proteinExistence type="predicted"/>
<dbReference type="PANTHER" id="PTHR38834">
    <property type="entry name" value="PERIPLASMIC SUBSTRATE BINDING PROTEIN FAMILY 3"/>
    <property type="match status" value="1"/>
</dbReference>
<dbReference type="SUPFAM" id="SSF53850">
    <property type="entry name" value="Periplasmic binding protein-like II"/>
    <property type="match status" value="1"/>
</dbReference>
<accession>A0AAF0BFN0</accession>
<sequence length="271" mass="30556">MLQLCCVLALAGLPAYADDEDLPVFKLYHPENPPWGSREGENGFIVEIVETAFKRAGIPFDAVYAPWKREQTMVQKHPNGFMAPLTRVEHREKLYTWVAPVNISFLQLVTRSNALSRAPFEELKGMQVAARMESPAEFMLKDLGFQSITIVEDEEAAARMILADRVLLWMQRGLPGHWAYDRAGGKISDLKVIRFWRTPMQYLAASPGTDPKVIDKLRVELDAMRTSGEMDRIKQSYFSFPLHCDILFACTATSAEGDAKPFGQNPDEGTE</sequence>
<gene>
    <name evidence="3" type="ORF">PH603_09020</name>
</gene>
<dbReference type="EMBL" id="CP116805">
    <property type="protein sequence ID" value="WCL52678.1"/>
    <property type="molecule type" value="Genomic_DNA"/>
</dbReference>
<dbReference type="RefSeq" id="WP_289502003.1">
    <property type="nucleotide sequence ID" value="NZ_CP116805.1"/>
</dbReference>
<evidence type="ECO:0000313" key="4">
    <source>
        <dbReference type="Proteomes" id="UP001217500"/>
    </source>
</evidence>
<dbReference type="PANTHER" id="PTHR38834:SF3">
    <property type="entry name" value="SOLUTE-BINDING PROTEIN FAMILY 3_N-TERMINAL DOMAIN-CONTAINING PROTEIN"/>
    <property type="match status" value="1"/>
</dbReference>
<feature type="chain" id="PRO_5041950969" evidence="1">
    <location>
        <begin position="18"/>
        <end position="271"/>
    </location>
</feature>
<protein>
    <submittedName>
        <fullName evidence="3">Transporter substrate-binding domain-containing protein</fullName>
    </submittedName>
</protein>
<dbReference type="Proteomes" id="UP001217500">
    <property type="component" value="Chromosome"/>
</dbReference>
<dbReference type="AlphaFoldDB" id="A0AAF0BFN0"/>
<name>A0AAF0BFN0_9PROT</name>
<dbReference type="Gene3D" id="3.40.190.10">
    <property type="entry name" value="Periplasmic binding protein-like II"/>
    <property type="match status" value="2"/>
</dbReference>
<organism evidence="3 4">
    <name type="scientific">Gimibacter soli</name>
    <dbReference type="NCBI Taxonomy" id="3024400"/>
    <lineage>
        <taxon>Bacteria</taxon>
        <taxon>Pseudomonadati</taxon>
        <taxon>Pseudomonadota</taxon>
        <taxon>Alphaproteobacteria</taxon>
        <taxon>Kordiimonadales</taxon>
        <taxon>Temperatibacteraceae</taxon>
        <taxon>Gimibacter</taxon>
    </lineage>
</organism>
<reference evidence="3" key="1">
    <citation type="submission" date="2023-01" db="EMBL/GenBank/DDBJ databases">
        <title>The genome sequence of Kordiimonadaceae bacterium 6D33.</title>
        <authorList>
            <person name="Liu Y."/>
        </authorList>
    </citation>
    <scope>NUCLEOTIDE SEQUENCE</scope>
    <source>
        <strain evidence="3">6D33</strain>
    </source>
</reference>
<keyword evidence="4" id="KW-1185">Reference proteome</keyword>
<evidence type="ECO:0000313" key="3">
    <source>
        <dbReference type="EMBL" id="WCL52678.1"/>
    </source>
</evidence>
<dbReference type="KEGG" id="gso:PH603_09020"/>
<evidence type="ECO:0000259" key="2">
    <source>
        <dbReference type="Pfam" id="PF00497"/>
    </source>
</evidence>
<keyword evidence="1" id="KW-0732">Signal</keyword>
<evidence type="ECO:0000256" key="1">
    <source>
        <dbReference type="SAM" id="SignalP"/>
    </source>
</evidence>
<dbReference type="InterPro" id="IPR001638">
    <property type="entry name" value="Solute-binding_3/MltF_N"/>
</dbReference>
<feature type="signal peptide" evidence="1">
    <location>
        <begin position="1"/>
        <end position="17"/>
    </location>
</feature>
<feature type="domain" description="Solute-binding protein family 3/N-terminal" evidence="2">
    <location>
        <begin position="30"/>
        <end position="239"/>
    </location>
</feature>